<dbReference type="OrthoDB" id="1749524at2759"/>
<dbReference type="AlphaFoldDB" id="A0A2P5F9T5"/>
<feature type="domain" description="RNase H type-1" evidence="1">
    <location>
        <begin position="2"/>
        <end position="109"/>
    </location>
</feature>
<dbReference type="Pfam" id="PF13456">
    <property type="entry name" value="RVT_3"/>
    <property type="match status" value="1"/>
</dbReference>
<proteinExistence type="predicted"/>
<dbReference type="InterPro" id="IPR052929">
    <property type="entry name" value="RNase_H-like_EbsB-rel"/>
</dbReference>
<gene>
    <name evidence="2" type="ORF">TorRG33x02_095800</name>
</gene>
<dbReference type="GO" id="GO:0004523">
    <property type="term" value="F:RNA-DNA hybrid ribonuclease activity"/>
    <property type="evidence" value="ECO:0007669"/>
    <property type="project" value="InterPro"/>
</dbReference>
<keyword evidence="3" id="KW-1185">Reference proteome</keyword>
<sequence>MGAGIVVSESMGIVFGCASVKLKGSFSPHVVELLIVREGLGFAYESGLRNKFVESDTINANKVINSGLLVGFDEFIIVDIRQCPSLIDYYSVSSVPRLRNMVAHFLTKSSLRSIADQYWLDDFLYCISDCVLADFANL</sequence>
<protein>
    <recommendedName>
        <fullName evidence="1">RNase H type-1 domain-containing protein</fullName>
    </recommendedName>
</protein>
<dbReference type="GO" id="GO:0003676">
    <property type="term" value="F:nucleic acid binding"/>
    <property type="evidence" value="ECO:0007669"/>
    <property type="project" value="InterPro"/>
</dbReference>
<dbReference type="PANTHER" id="PTHR47074:SF11">
    <property type="entry name" value="REVERSE TRANSCRIPTASE-LIKE PROTEIN"/>
    <property type="match status" value="1"/>
</dbReference>
<reference evidence="3" key="1">
    <citation type="submission" date="2016-06" db="EMBL/GenBank/DDBJ databases">
        <title>Parallel loss of symbiosis genes in relatives of nitrogen-fixing non-legume Parasponia.</title>
        <authorList>
            <person name="Van Velzen R."/>
            <person name="Holmer R."/>
            <person name="Bu F."/>
            <person name="Rutten L."/>
            <person name="Van Zeijl A."/>
            <person name="Liu W."/>
            <person name="Santuari L."/>
            <person name="Cao Q."/>
            <person name="Sharma T."/>
            <person name="Shen D."/>
            <person name="Roswanjaya Y."/>
            <person name="Wardhani T."/>
            <person name="Kalhor M.S."/>
            <person name="Jansen J."/>
            <person name="Van den Hoogen J."/>
            <person name="Gungor B."/>
            <person name="Hartog M."/>
            <person name="Hontelez J."/>
            <person name="Verver J."/>
            <person name="Yang W.-C."/>
            <person name="Schijlen E."/>
            <person name="Repin R."/>
            <person name="Schilthuizen M."/>
            <person name="Schranz E."/>
            <person name="Heidstra R."/>
            <person name="Miyata K."/>
            <person name="Fedorova E."/>
            <person name="Kohlen W."/>
            <person name="Bisseling T."/>
            <person name="Smit S."/>
            <person name="Geurts R."/>
        </authorList>
    </citation>
    <scope>NUCLEOTIDE SEQUENCE [LARGE SCALE GENOMIC DNA]</scope>
    <source>
        <strain evidence="3">cv. RG33-2</strain>
    </source>
</reference>
<dbReference type="PANTHER" id="PTHR47074">
    <property type="entry name" value="BNAC02G40300D PROTEIN"/>
    <property type="match status" value="1"/>
</dbReference>
<organism evidence="2 3">
    <name type="scientific">Trema orientale</name>
    <name type="common">Charcoal tree</name>
    <name type="synonym">Celtis orientalis</name>
    <dbReference type="NCBI Taxonomy" id="63057"/>
    <lineage>
        <taxon>Eukaryota</taxon>
        <taxon>Viridiplantae</taxon>
        <taxon>Streptophyta</taxon>
        <taxon>Embryophyta</taxon>
        <taxon>Tracheophyta</taxon>
        <taxon>Spermatophyta</taxon>
        <taxon>Magnoliopsida</taxon>
        <taxon>eudicotyledons</taxon>
        <taxon>Gunneridae</taxon>
        <taxon>Pentapetalae</taxon>
        <taxon>rosids</taxon>
        <taxon>fabids</taxon>
        <taxon>Rosales</taxon>
        <taxon>Cannabaceae</taxon>
        <taxon>Trema</taxon>
    </lineage>
</organism>
<comment type="caution">
    <text evidence="2">The sequence shown here is derived from an EMBL/GenBank/DDBJ whole genome shotgun (WGS) entry which is preliminary data.</text>
</comment>
<evidence type="ECO:0000313" key="2">
    <source>
        <dbReference type="EMBL" id="PON94545.1"/>
    </source>
</evidence>
<evidence type="ECO:0000259" key="1">
    <source>
        <dbReference type="Pfam" id="PF13456"/>
    </source>
</evidence>
<dbReference type="InterPro" id="IPR002156">
    <property type="entry name" value="RNaseH_domain"/>
</dbReference>
<dbReference type="EMBL" id="JXTC01000050">
    <property type="protein sequence ID" value="PON94545.1"/>
    <property type="molecule type" value="Genomic_DNA"/>
</dbReference>
<accession>A0A2P5F9T5</accession>
<evidence type="ECO:0000313" key="3">
    <source>
        <dbReference type="Proteomes" id="UP000237000"/>
    </source>
</evidence>
<dbReference type="Proteomes" id="UP000237000">
    <property type="component" value="Unassembled WGS sequence"/>
</dbReference>
<dbReference type="InParanoid" id="A0A2P5F9T5"/>
<name>A0A2P5F9T5_TREOI</name>